<keyword evidence="8 9" id="KW-0472">Membrane</keyword>
<dbReference type="FunFam" id="1.20.1640.10:FF:000004">
    <property type="entry name" value="Protein translocase subunit SecD"/>
    <property type="match status" value="1"/>
</dbReference>
<feature type="domain" description="SecDF P1 head subdomain" evidence="12">
    <location>
        <begin position="223"/>
        <end position="318"/>
    </location>
</feature>
<dbReference type="Pfam" id="PF22599">
    <property type="entry name" value="SecDF_P1_head"/>
    <property type="match status" value="1"/>
</dbReference>
<feature type="domain" description="Protein translocase subunit SecDF P1" evidence="11">
    <location>
        <begin position="112"/>
        <end position="172"/>
    </location>
</feature>
<evidence type="ECO:0000256" key="4">
    <source>
        <dbReference type="ARBA" id="ARBA00022692"/>
    </source>
</evidence>
<dbReference type="GO" id="GO:0065002">
    <property type="term" value="P:intracellular protein transmembrane transport"/>
    <property type="evidence" value="ECO:0007669"/>
    <property type="project" value="UniProtKB-UniRule"/>
</dbReference>
<keyword evidence="6 9" id="KW-1133">Transmembrane helix</keyword>
<comment type="caution">
    <text evidence="13">The sequence shown here is derived from an EMBL/GenBank/DDBJ whole genome shotgun (WGS) entry which is preliminary data.</text>
</comment>
<comment type="subunit">
    <text evidence="9">Forms a complex with SecF. Part of the essential Sec protein translocation apparatus which comprises SecA, SecYEG and auxiliary proteins SecDF. Other proteins may also be involved.</text>
</comment>
<accession>A0A2M7QSW3</accession>
<dbReference type="InterPro" id="IPR005791">
    <property type="entry name" value="SecD"/>
</dbReference>
<evidence type="ECO:0000256" key="9">
    <source>
        <dbReference type="HAMAP-Rule" id="MF_01463"/>
    </source>
</evidence>
<dbReference type="InterPro" id="IPR022813">
    <property type="entry name" value="SecD/SecF_arch_bac"/>
</dbReference>
<dbReference type="Gene3D" id="3.30.1360.200">
    <property type="match status" value="1"/>
</dbReference>
<keyword evidence="7 9" id="KW-0811">Translocation</keyword>
<protein>
    <recommendedName>
        <fullName evidence="9">Protein translocase subunit SecD</fullName>
    </recommendedName>
</protein>
<feature type="transmembrane region" description="Helical" evidence="9">
    <location>
        <begin position="28"/>
        <end position="45"/>
    </location>
</feature>
<keyword evidence="5 9" id="KW-0653">Protein transport</keyword>
<keyword evidence="3 9" id="KW-1003">Cell membrane</keyword>
<feature type="transmembrane region" description="Helical" evidence="9">
    <location>
        <begin position="467"/>
        <end position="487"/>
    </location>
</feature>
<comment type="function">
    <text evidence="9">Part of the Sec protein translocase complex. Interacts with the SecYEG preprotein conducting channel. SecDF uses the proton motive force (PMF) to complete protein translocation after the ATP-dependent function of SecA.</text>
</comment>
<dbReference type="GO" id="GO:0006605">
    <property type="term" value="P:protein targeting"/>
    <property type="evidence" value="ECO:0007669"/>
    <property type="project" value="UniProtKB-UniRule"/>
</dbReference>
<evidence type="ECO:0000259" key="12">
    <source>
        <dbReference type="Pfam" id="PF22599"/>
    </source>
</evidence>
<gene>
    <name evidence="9 13" type="primary">secD</name>
    <name evidence="13" type="ORF">COY85_00375</name>
</gene>
<feature type="domain" description="Protein export membrane protein SecD/SecF C-terminal" evidence="10">
    <location>
        <begin position="320"/>
        <end position="488"/>
    </location>
</feature>
<evidence type="ECO:0000256" key="2">
    <source>
        <dbReference type="ARBA" id="ARBA00022448"/>
    </source>
</evidence>
<evidence type="ECO:0000256" key="3">
    <source>
        <dbReference type="ARBA" id="ARBA00022475"/>
    </source>
</evidence>
<evidence type="ECO:0000256" key="7">
    <source>
        <dbReference type="ARBA" id="ARBA00023010"/>
    </source>
</evidence>
<dbReference type="Proteomes" id="UP000229481">
    <property type="component" value="Unassembled WGS sequence"/>
</dbReference>
<dbReference type="InterPro" id="IPR054384">
    <property type="entry name" value="SecDF_P1_head"/>
</dbReference>
<dbReference type="NCBIfam" id="TIGR00916">
    <property type="entry name" value="2A0604s01"/>
    <property type="match status" value="1"/>
</dbReference>
<dbReference type="InterPro" id="IPR022646">
    <property type="entry name" value="SecD/SecF_CS"/>
</dbReference>
<dbReference type="SUPFAM" id="SSF82866">
    <property type="entry name" value="Multidrug efflux transporter AcrB transmembrane domain"/>
    <property type="match status" value="1"/>
</dbReference>
<dbReference type="NCBIfam" id="TIGR01129">
    <property type="entry name" value="secD"/>
    <property type="match status" value="1"/>
</dbReference>
<keyword evidence="2 9" id="KW-0813">Transport</keyword>
<keyword evidence="4 9" id="KW-0812">Transmembrane</keyword>
<dbReference type="InterPro" id="IPR001036">
    <property type="entry name" value="Acrflvin-R"/>
</dbReference>
<dbReference type="InterPro" id="IPR048634">
    <property type="entry name" value="SecD_SecF_C"/>
</dbReference>
<feature type="transmembrane region" description="Helical" evidence="9">
    <location>
        <begin position="390"/>
        <end position="412"/>
    </location>
</feature>
<feature type="transmembrane region" description="Helical" evidence="9">
    <location>
        <begin position="341"/>
        <end position="359"/>
    </location>
</feature>
<dbReference type="HAMAP" id="MF_01463_B">
    <property type="entry name" value="SecD_B"/>
    <property type="match status" value="1"/>
</dbReference>
<dbReference type="Gene3D" id="3.30.70.3220">
    <property type="match status" value="1"/>
</dbReference>
<dbReference type="GO" id="GO:0043952">
    <property type="term" value="P:protein transport by the Sec complex"/>
    <property type="evidence" value="ECO:0007669"/>
    <property type="project" value="UniProtKB-UniRule"/>
</dbReference>
<comment type="similarity">
    <text evidence="9">Belongs to the SecD/SecF family. SecD subfamily.</text>
</comment>
<dbReference type="PANTHER" id="PTHR30081:SF1">
    <property type="entry name" value="PROTEIN TRANSLOCASE SUBUNIT SECD"/>
    <property type="match status" value="1"/>
</dbReference>
<reference evidence="14" key="1">
    <citation type="submission" date="2017-09" db="EMBL/GenBank/DDBJ databases">
        <title>Depth-based differentiation of microbial function through sediment-hosted aquifers and enrichment of novel symbionts in the deep terrestrial subsurface.</title>
        <authorList>
            <person name="Probst A.J."/>
            <person name="Ladd B."/>
            <person name="Jarett J.K."/>
            <person name="Geller-Mcgrath D.E."/>
            <person name="Sieber C.M.K."/>
            <person name="Emerson J.B."/>
            <person name="Anantharaman K."/>
            <person name="Thomas B.C."/>
            <person name="Malmstrom R."/>
            <person name="Stieglmeier M."/>
            <person name="Klingl A."/>
            <person name="Woyke T."/>
            <person name="Ryan C.M."/>
            <person name="Banfield J.F."/>
        </authorList>
    </citation>
    <scope>NUCLEOTIDE SEQUENCE [LARGE SCALE GENOMIC DNA]</scope>
</reference>
<evidence type="ECO:0000256" key="1">
    <source>
        <dbReference type="ARBA" id="ARBA00004651"/>
    </source>
</evidence>
<feature type="transmembrane region" description="Helical" evidence="9">
    <location>
        <begin position="443"/>
        <end position="461"/>
    </location>
</feature>
<evidence type="ECO:0000313" key="13">
    <source>
        <dbReference type="EMBL" id="PIY75379.1"/>
    </source>
</evidence>
<dbReference type="GO" id="GO:0005886">
    <property type="term" value="C:plasma membrane"/>
    <property type="evidence" value="ECO:0007669"/>
    <property type="project" value="UniProtKB-SubCell"/>
</dbReference>
<dbReference type="InterPro" id="IPR055344">
    <property type="entry name" value="SecD_SecF_C_bact"/>
</dbReference>
<dbReference type="Pfam" id="PF02355">
    <property type="entry name" value="SecD_SecF_C"/>
    <property type="match status" value="1"/>
</dbReference>
<dbReference type="GO" id="GO:0015450">
    <property type="term" value="F:protein-transporting ATPase activity"/>
    <property type="evidence" value="ECO:0007669"/>
    <property type="project" value="InterPro"/>
</dbReference>
<dbReference type="AlphaFoldDB" id="A0A2M7QSW3"/>
<proteinExistence type="inferred from homology"/>
<evidence type="ECO:0000256" key="6">
    <source>
        <dbReference type="ARBA" id="ARBA00022989"/>
    </source>
</evidence>
<evidence type="ECO:0000256" key="8">
    <source>
        <dbReference type="ARBA" id="ARBA00023136"/>
    </source>
</evidence>
<evidence type="ECO:0000313" key="14">
    <source>
        <dbReference type="Proteomes" id="UP000229481"/>
    </source>
</evidence>
<evidence type="ECO:0000259" key="10">
    <source>
        <dbReference type="Pfam" id="PF02355"/>
    </source>
</evidence>
<dbReference type="EMBL" id="PFLK01000007">
    <property type="protein sequence ID" value="PIY75379.1"/>
    <property type="molecule type" value="Genomic_DNA"/>
</dbReference>
<sequence>MRLIDLFIKREAPERGASFLRQGKVSRLFWIVLAIILLAFFAGFLDYPKAWNKGVDWLNAKKNEVGFLQSLPSIPQFFNLPFRLGLDLLGGTHLVYEADLSQISNGNINDAMQGVRDVIERRVNAFGIAEPVVQIDTVGQHHRLIVELAGIRDIDQAIKMIGETPFLEFKEEMTTAERDQILSQSLDKDTLDKVKDVICSNPNVLIPYLRGYGAANDPCYKPTGLNGKYLTGAQINYDQTTYRPLVSLQFNDEGAKLFEDITRRNVGKKVAIYLDGEPISIPTVQDVISGGKAQITGSFTEQEVKTLAQRLNAGALPVPIKLISQETIGASLGEKSLNTSLIAGLIGLAAVILFMIFWYRLPGLVATIALLIYTAVVLAIFKLFSVTLTLAGIAGFILSIGMAVDANILIFARMREELNWGKSLGGAIDEGFKRAWTSIRDSNISSLITCLILFWLGTSIIKGFALTLAIGILVSMFSAITVTRIFLKAIMTERLHNYVWLFGGKKQRSE</sequence>
<evidence type="ECO:0000256" key="5">
    <source>
        <dbReference type="ARBA" id="ARBA00022927"/>
    </source>
</evidence>
<evidence type="ECO:0000259" key="11">
    <source>
        <dbReference type="Pfam" id="PF21760"/>
    </source>
</evidence>
<dbReference type="Pfam" id="PF07549">
    <property type="entry name" value="Sec_GG"/>
    <property type="match status" value="1"/>
</dbReference>
<dbReference type="InterPro" id="IPR048631">
    <property type="entry name" value="SecD_1st"/>
</dbReference>
<dbReference type="PANTHER" id="PTHR30081">
    <property type="entry name" value="PROTEIN-EXPORT MEMBRANE PROTEIN SEC"/>
    <property type="match status" value="1"/>
</dbReference>
<organism evidence="13 14">
    <name type="scientific">Candidatus Portnoybacteria bacterium CG_4_10_14_0_8_um_filter_40_50</name>
    <dbReference type="NCBI Taxonomy" id="1974800"/>
    <lineage>
        <taxon>Bacteria</taxon>
        <taxon>Candidatus Portnoyibacteriota</taxon>
    </lineage>
</organism>
<comment type="subcellular location">
    <subcellularLocation>
        <location evidence="1 9">Cell membrane</location>
        <topology evidence="1 9">Multi-pass membrane protein</topology>
    </subcellularLocation>
</comment>
<dbReference type="PRINTS" id="PR00702">
    <property type="entry name" value="ACRIFLAVINRP"/>
</dbReference>
<feature type="transmembrane region" description="Helical" evidence="9">
    <location>
        <begin position="364"/>
        <end position="384"/>
    </location>
</feature>
<name>A0A2M7QSW3_9BACT</name>
<dbReference type="Pfam" id="PF21760">
    <property type="entry name" value="SecD_1st"/>
    <property type="match status" value="1"/>
</dbReference>